<name>A0A9D3RQ58_ANGAN</name>
<keyword evidence="3" id="KW-1185">Reference proteome</keyword>
<evidence type="ECO:0000313" key="3">
    <source>
        <dbReference type="Proteomes" id="UP001044222"/>
    </source>
</evidence>
<accession>A0A9D3RQ58</accession>
<feature type="compositionally biased region" description="Basic and acidic residues" evidence="1">
    <location>
        <begin position="39"/>
        <end position="49"/>
    </location>
</feature>
<evidence type="ECO:0000313" key="2">
    <source>
        <dbReference type="EMBL" id="KAG5839069.1"/>
    </source>
</evidence>
<feature type="region of interest" description="Disordered" evidence="1">
    <location>
        <begin position="20"/>
        <end position="77"/>
    </location>
</feature>
<sequence>MNKRNVCFLVTARVPPLRARPADVHEGPSFDSRSWGAQRTDHSVNRMECHSGTGVAPRTVRPTAAHEPPDALRPPSL</sequence>
<gene>
    <name evidence="2" type="ORF">ANANG_G00201030</name>
</gene>
<reference evidence="2" key="1">
    <citation type="submission" date="2021-01" db="EMBL/GenBank/DDBJ databases">
        <title>A chromosome-scale assembly of European eel, Anguilla anguilla.</title>
        <authorList>
            <person name="Henkel C."/>
            <person name="Jong-Raadsen S.A."/>
            <person name="Dufour S."/>
            <person name="Weltzien F.-A."/>
            <person name="Palstra A.P."/>
            <person name="Pelster B."/>
            <person name="Spaink H.P."/>
            <person name="Van Den Thillart G.E."/>
            <person name="Jansen H."/>
            <person name="Zahm M."/>
            <person name="Klopp C."/>
            <person name="Cedric C."/>
            <person name="Louis A."/>
            <person name="Berthelot C."/>
            <person name="Parey E."/>
            <person name="Roest Crollius H."/>
            <person name="Montfort J."/>
            <person name="Robinson-Rechavi M."/>
            <person name="Bucao C."/>
            <person name="Bouchez O."/>
            <person name="Gislard M."/>
            <person name="Lluch J."/>
            <person name="Milhes M."/>
            <person name="Lampietro C."/>
            <person name="Lopez Roques C."/>
            <person name="Donnadieu C."/>
            <person name="Braasch I."/>
            <person name="Desvignes T."/>
            <person name="Postlethwait J."/>
            <person name="Bobe J."/>
            <person name="Guiguen Y."/>
            <person name="Dirks R."/>
        </authorList>
    </citation>
    <scope>NUCLEOTIDE SEQUENCE</scope>
    <source>
        <strain evidence="2">Tag_6206</strain>
        <tissue evidence="2">Liver</tissue>
    </source>
</reference>
<dbReference type="AlphaFoldDB" id="A0A9D3RQ58"/>
<evidence type="ECO:0000256" key="1">
    <source>
        <dbReference type="SAM" id="MobiDB-lite"/>
    </source>
</evidence>
<protein>
    <submittedName>
        <fullName evidence="2">Uncharacterized protein</fullName>
    </submittedName>
</protein>
<dbReference type="Proteomes" id="UP001044222">
    <property type="component" value="Chromosome 11"/>
</dbReference>
<comment type="caution">
    <text evidence="2">The sequence shown here is derived from an EMBL/GenBank/DDBJ whole genome shotgun (WGS) entry which is preliminary data.</text>
</comment>
<dbReference type="EMBL" id="JAFIRN010000011">
    <property type="protein sequence ID" value="KAG5839069.1"/>
    <property type="molecule type" value="Genomic_DNA"/>
</dbReference>
<proteinExistence type="predicted"/>
<organism evidence="2 3">
    <name type="scientific">Anguilla anguilla</name>
    <name type="common">European freshwater eel</name>
    <name type="synonym">Muraena anguilla</name>
    <dbReference type="NCBI Taxonomy" id="7936"/>
    <lineage>
        <taxon>Eukaryota</taxon>
        <taxon>Metazoa</taxon>
        <taxon>Chordata</taxon>
        <taxon>Craniata</taxon>
        <taxon>Vertebrata</taxon>
        <taxon>Euteleostomi</taxon>
        <taxon>Actinopterygii</taxon>
        <taxon>Neopterygii</taxon>
        <taxon>Teleostei</taxon>
        <taxon>Anguilliformes</taxon>
        <taxon>Anguillidae</taxon>
        <taxon>Anguilla</taxon>
    </lineage>
</organism>